<dbReference type="Pfam" id="PF22381">
    <property type="entry name" value="Staph_reg_Sar_Rot"/>
    <property type="match status" value="1"/>
</dbReference>
<accession>A0A939D9A1</accession>
<dbReference type="EMBL" id="JAFJZZ010000003">
    <property type="protein sequence ID" value="MBN7773450.1"/>
    <property type="molecule type" value="Genomic_DNA"/>
</dbReference>
<keyword evidence="2" id="KW-0963">Cytoplasm</keyword>
<dbReference type="InterPro" id="IPR036388">
    <property type="entry name" value="WH-like_DNA-bd_sf"/>
</dbReference>
<name>A0A939D9A1_CLOAM</name>
<dbReference type="GO" id="GO:0003677">
    <property type="term" value="F:DNA binding"/>
    <property type="evidence" value="ECO:0007669"/>
    <property type="project" value="UniProtKB-KW"/>
</dbReference>
<evidence type="ECO:0000256" key="5">
    <source>
        <dbReference type="ARBA" id="ARBA00023163"/>
    </source>
</evidence>
<evidence type="ECO:0000259" key="6">
    <source>
        <dbReference type="PROSITE" id="PS50995"/>
    </source>
</evidence>
<dbReference type="RefSeq" id="WP_206582290.1">
    <property type="nucleotide sequence ID" value="NZ_JAFJZZ010000003.1"/>
</dbReference>
<dbReference type="GO" id="GO:0005737">
    <property type="term" value="C:cytoplasm"/>
    <property type="evidence" value="ECO:0007669"/>
    <property type="project" value="UniProtKB-SubCell"/>
</dbReference>
<evidence type="ECO:0000256" key="3">
    <source>
        <dbReference type="ARBA" id="ARBA00023015"/>
    </source>
</evidence>
<organism evidence="7 8">
    <name type="scientific">Clostridium aminobutyricum</name>
    <dbReference type="NCBI Taxonomy" id="33953"/>
    <lineage>
        <taxon>Bacteria</taxon>
        <taxon>Bacillati</taxon>
        <taxon>Bacillota</taxon>
        <taxon>Clostridia</taxon>
        <taxon>Eubacteriales</taxon>
        <taxon>Clostridiaceae</taxon>
        <taxon>Clostridium</taxon>
    </lineage>
</organism>
<dbReference type="GO" id="GO:0003700">
    <property type="term" value="F:DNA-binding transcription factor activity"/>
    <property type="evidence" value="ECO:0007669"/>
    <property type="project" value="InterPro"/>
</dbReference>
<keyword evidence="4" id="KW-0238">DNA-binding</keyword>
<dbReference type="SUPFAM" id="SSF46785">
    <property type="entry name" value="Winged helix' DNA-binding domain"/>
    <property type="match status" value="1"/>
</dbReference>
<keyword evidence="5" id="KW-0804">Transcription</keyword>
<evidence type="ECO:0000256" key="1">
    <source>
        <dbReference type="ARBA" id="ARBA00004496"/>
    </source>
</evidence>
<dbReference type="SMART" id="SM00347">
    <property type="entry name" value="HTH_MARR"/>
    <property type="match status" value="1"/>
</dbReference>
<evidence type="ECO:0000313" key="7">
    <source>
        <dbReference type="EMBL" id="MBN7773450.1"/>
    </source>
</evidence>
<evidence type="ECO:0000256" key="2">
    <source>
        <dbReference type="ARBA" id="ARBA00022490"/>
    </source>
</evidence>
<dbReference type="PROSITE" id="PS50995">
    <property type="entry name" value="HTH_MARR_2"/>
    <property type="match status" value="1"/>
</dbReference>
<evidence type="ECO:0000313" key="8">
    <source>
        <dbReference type="Proteomes" id="UP000664545"/>
    </source>
</evidence>
<proteinExistence type="predicted"/>
<dbReference type="Proteomes" id="UP000664545">
    <property type="component" value="Unassembled WGS sequence"/>
</dbReference>
<dbReference type="InterPro" id="IPR036390">
    <property type="entry name" value="WH_DNA-bd_sf"/>
</dbReference>
<feature type="domain" description="HTH marR-type" evidence="6">
    <location>
        <begin position="10"/>
        <end position="140"/>
    </location>
</feature>
<comment type="subcellular location">
    <subcellularLocation>
        <location evidence="1">Cytoplasm</location>
    </subcellularLocation>
</comment>
<dbReference type="InterPro" id="IPR055166">
    <property type="entry name" value="Transc_reg_Sar_Rot_HTH"/>
</dbReference>
<reference evidence="7" key="1">
    <citation type="submission" date="2021-02" db="EMBL/GenBank/DDBJ databases">
        <title>Abyssanaerobacter marinus gen.nov., sp., nov, anaerobic bacterium isolated from the Onnuri vent field of Indian Ocean and suggestion of Mogibacteriaceae fam. nov., and proposal of reclassification of ambiguous this family's genus member.</title>
        <authorList>
            <person name="Kim Y.J."/>
            <person name="Yang J.-A."/>
        </authorList>
    </citation>
    <scope>NUCLEOTIDE SEQUENCE</scope>
    <source>
        <strain evidence="7">DSM 2634</strain>
    </source>
</reference>
<dbReference type="PANTHER" id="PTHR33164:SF5">
    <property type="entry name" value="ORGANIC HYDROPEROXIDE RESISTANCE TRANSCRIPTIONAL REGULATOR"/>
    <property type="match status" value="1"/>
</dbReference>
<dbReference type="PANTHER" id="PTHR33164">
    <property type="entry name" value="TRANSCRIPTIONAL REGULATOR, MARR FAMILY"/>
    <property type="match status" value="1"/>
</dbReference>
<sequence length="143" mass="16825">MGQYDKLKLENQLCFSLYAASREVIKLYKPLLDNYNLTYTQYVVMLVLWEEQKITVKQLGEKLHLDSGTLSPLLKKLEKMDLIIKYRDKADDRVVNVEVTEKAKALKEKIVEVPEQLFCKFDSEMEELVQLKKLLDNLLIRLD</sequence>
<keyword evidence="8" id="KW-1185">Reference proteome</keyword>
<dbReference type="AlphaFoldDB" id="A0A939D9A1"/>
<gene>
    <name evidence="7" type="ORF">JYB65_08750</name>
</gene>
<dbReference type="Gene3D" id="1.10.10.10">
    <property type="entry name" value="Winged helix-like DNA-binding domain superfamily/Winged helix DNA-binding domain"/>
    <property type="match status" value="1"/>
</dbReference>
<dbReference type="InterPro" id="IPR039422">
    <property type="entry name" value="MarR/SlyA-like"/>
</dbReference>
<dbReference type="GO" id="GO:0006950">
    <property type="term" value="P:response to stress"/>
    <property type="evidence" value="ECO:0007669"/>
    <property type="project" value="TreeGrafter"/>
</dbReference>
<evidence type="ECO:0000256" key="4">
    <source>
        <dbReference type="ARBA" id="ARBA00023125"/>
    </source>
</evidence>
<dbReference type="FunFam" id="1.10.10.10:FF:000163">
    <property type="entry name" value="MarR family transcriptional regulator"/>
    <property type="match status" value="1"/>
</dbReference>
<keyword evidence="3" id="KW-0805">Transcription regulation</keyword>
<dbReference type="InterPro" id="IPR000835">
    <property type="entry name" value="HTH_MarR-typ"/>
</dbReference>
<comment type="caution">
    <text evidence="7">The sequence shown here is derived from an EMBL/GenBank/DDBJ whole genome shotgun (WGS) entry which is preliminary data.</text>
</comment>
<protein>
    <submittedName>
        <fullName evidence="7">MarR family transcriptional regulator</fullName>
    </submittedName>
</protein>